<feature type="domain" description="DUF1468" evidence="3">
    <location>
        <begin position="77"/>
        <end position="210"/>
    </location>
</feature>
<dbReference type="InterPro" id="IPR009936">
    <property type="entry name" value="DUF1468"/>
</dbReference>
<feature type="transmembrane region" description="Helical" evidence="2">
    <location>
        <begin position="76"/>
        <end position="102"/>
    </location>
</feature>
<organism evidence="4 5">
    <name type="scientific">Prauserella rugosa</name>
    <dbReference type="NCBI Taxonomy" id="43354"/>
    <lineage>
        <taxon>Bacteria</taxon>
        <taxon>Bacillati</taxon>
        <taxon>Actinomycetota</taxon>
        <taxon>Actinomycetes</taxon>
        <taxon>Pseudonocardiales</taxon>
        <taxon>Pseudonocardiaceae</taxon>
        <taxon>Prauserella</taxon>
    </lineage>
</organism>
<keyword evidence="2" id="KW-1133">Transmembrane helix</keyword>
<keyword evidence="5" id="KW-1185">Reference proteome</keyword>
<evidence type="ECO:0000313" key="5">
    <source>
        <dbReference type="Proteomes" id="UP000317303"/>
    </source>
</evidence>
<dbReference type="AlphaFoldDB" id="A0A660CD98"/>
<name>A0A660CD98_9PSEU</name>
<feature type="transmembrane region" description="Helical" evidence="2">
    <location>
        <begin position="183"/>
        <end position="207"/>
    </location>
</feature>
<gene>
    <name evidence="4" type="ORF">JD82_00666</name>
</gene>
<dbReference type="RefSeq" id="WP_051757703.1">
    <property type="nucleotide sequence ID" value="NZ_JOIJ01000006.1"/>
</dbReference>
<evidence type="ECO:0000256" key="1">
    <source>
        <dbReference type="SAM" id="MobiDB-lite"/>
    </source>
</evidence>
<feature type="transmembrane region" description="Helical" evidence="2">
    <location>
        <begin position="141"/>
        <end position="163"/>
    </location>
</feature>
<proteinExistence type="predicted"/>
<protein>
    <submittedName>
        <fullName evidence="4">Tripartite tricarboxylate transporter TctB family protein</fullName>
    </submittedName>
</protein>
<dbReference type="OrthoDB" id="3576735at2"/>
<reference evidence="4 5" key="1">
    <citation type="submission" date="2019-07" db="EMBL/GenBank/DDBJ databases">
        <title>R&amp;d 2014.</title>
        <authorList>
            <person name="Klenk H.-P."/>
        </authorList>
    </citation>
    <scope>NUCLEOTIDE SEQUENCE [LARGE SCALE GENOMIC DNA]</scope>
    <source>
        <strain evidence="4 5">DSM 43194</strain>
    </source>
</reference>
<evidence type="ECO:0000256" key="2">
    <source>
        <dbReference type="SAM" id="Phobius"/>
    </source>
</evidence>
<keyword evidence="2" id="KW-0812">Transmembrane</keyword>
<feature type="compositionally biased region" description="Low complexity" evidence="1">
    <location>
        <begin position="45"/>
        <end position="61"/>
    </location>
</feature>
<sequence length="215" mass="21756">MTDTHGDTHGVRDDTADTADTVDTVDTEPGEDGTAGTAAAGGGTTAETPTGDSTTGSGSSGEHPAVSPGYARTQNLIAAGVLLLIGVAAAVMSASLGVGSLAEPEPGMWPLIVSVVLVAFSVVLLLQSGQKGDEQAFGRESLIVVVAVVSLIAYAALFENIGFEVPTVAILMLWIKGLGRQSWITSLSVSFGSCAVIYAVFISALGVPLPHIVVF</sequence>
<accession>A0A660CD98</accession>
<comment type="caution">
    <text evidence="4">The sequence shown here is derived from an EMBL/GenBank/DDBJ whole genome shotgun (WGS) entry which is preliminary data.</text>
</comment>
<dbReference type="Pfam" id="PF07331">
    <property type="entry name" value="TctB"/>
    <property type="match status" value="1"/>
</dbReference>
<evidence type="ECO:0000313" key="4">
    <source>
        <dbReference type="EMBL" id="TWH18845.1"/>
    </source>
</evidence>
<dbReference type="EMBL" id="VLJV01000001">
    <property type="protein sequence ID" value="TWH18845.1"/>
    <property type="molecule type" value="Genomic_DNA"/>
</dbReference>
<dbReference type="Proteomes" id="UP000317303">
    <property type="component" value="Unassembled WGS sequence"/>
</dbReference>
<feature type="region of interest" description="Disordered" evidence="1">
    <location>
        <begin position="1"/>
        <end position="67"/>
    </location>
</feature>
<feature type="transmembrane region" description="Helical" evidence="2">
    <location>
        <begin position="108"/>
        <end position="129"/>
    </location>
</feature>
<evidence type="ECO:0000259" key="3">
    <source>
        <dbReference type="Pfam" id="PF07331"/>
    </source>
</evidence>
<keyword evidence="2" id="KW-0472">Membrane</keyword>
<feature type="compositionally biased region" description="Basic and acidic residues" evidence="1">
    <location>
        <begin position="1"/>
        <end position="15"/>
    </location>
</feature>